<sequence>MDKRLVVDHNLWPTPEGVYIRLVVVRGCGEGKERLRAEGLDLVLYSCEEVPLRDNASAYRFFRGIGIDLELIYGETSRVKIFRSKGNYEDVLQKLLAVVEPEEGAPSWAKS</sequence>
<evidence type="ECO:0000313" key="1">
    <source>
        <dbReference type="EMBL" id="MFB6490756.1"/>
    </source>
</evidence>
<dbReference type="Proteomes" id="UP000033636">
    <property type="component" value="Unassembled WGS sequence"/>
</dbReference>
<organism evidence="1 2">
    <name type="scientific">Thermoproteus sp. AZ2</name>
    <dbReference type="NCBI Taxonomy" id="1609232"/>
    <lineage>
        <taxon>Archaea</taxon>
        <taxon>Thermoproteota</taxon>
        <taxon>Thermoprotei</taxon>
        <taxon>Thermoproteales</taxon>
        <taxon>Thermoproteaceae</taxon>
        <taxon>Thermoproteus</taxon>
    </lineage>
</organism>
<reference evidence="1" key="1">
    <citation type="submission" date="2024-07" db="EMBL/GenBank/DDBJ databases">
        <title>Metagenome and Metagenome-Assembled Genomes of Archaea from a hot spring from the geothermal field of Los Azufres, Mexico.</title>
        <authorList>
            <person name="Marin-Paredes R."/>
            <person name="Martinez-Romero E."/>
            <person name="Servin-Garciduenas L.E."/>
        </authorList>
    </citation>
    <scope>NUCLEOTIDE SEQUENCE</scope>
</reference>
<comment type="caution">
    <text evidence="1">The sequence shown here is derived from an EMBL/GenBank/DDBJ whole genome shotgun (WGS) entry which is preliminary data.</text>
</comment>
<accession>A0ACC6V1X6</accession>
<protein>
    <submittedName>
        <fullName evidence="1">Uncharacterized protein</fullName>
    </submittedName>
</protein>
<dbReference type="EMBL" id="JZWT02000013">
    <property type="protein sequence ID" value="MFB6490756.1"/>
    <property type="molecule type" value="Genomic_DNA"/>
</dbReference>
<evidence type="ECO:0000313" key="2">
    <source>
        <dbReference type="Proteomes" id="UP000033636"/>
    </source>
</evidence>
<proteinExistence type="predicted"/>
<name>A0ACC6V1X6_9CREN</name>
<gene>
    <name evidence="1" type="ORF">TU35_005865</name>
</gene>